<sequence length="645" mass="73300">MSEPELPRRRLRFYGLSDYATFFQLEQVVGLLGALDSSQQPSEVNDVVEIHHAGRFADQDLFPASVTEEERRALRARIADVRRIVGTFFSQVDDANFATRITEVDFQYHTDVLDLLARNGVFHRCSASVVLPALKQARFHTGELLSNAALVRAYDAEVRALLLASPKHAEQIIAKHLQADGGRDIHLPQSLTADDSRGLIETYIDSDGPNPNYLKLVADARTDRNTGIDPKLKLKAQRAYDAYWKKHFETNEGIKTGCEIRVADDQDDPVATSLDGLVGKYSYSREWLNASLDNPSILNNFIYLFEFSSHHMLLNFPSFSAQLGVVERFLVTTGKDSYRTGAAFDHSNQASFLQLVMYEQFLRSESIELENVLAWFFEDYLPAEFGVDNLRFRPASSTASFLEKARHLFAEMESVLKQYSLYVENGQLDPELLAMTSEQLSYRAIPSFVEGKYVYVTDNPEVRRIQHLLFSDQAVLGYIDGSLQEDTFARLILKHDVPYEAFAEHQRADIDFLVEGGIVENENGKPLRFANLAQFEVLLSLNNFEAASFNRHSQASQDAIEEMEQKGWVTRRSSLLTAPESSYFNYMLNQSEFSNGPDLRNRYLHGSQADGEDDREHFHTYIHALRLLVALVIKINDDLELRESN</sequence>
<dbReference type="Proteomes" id="UP000535511">
    <property type="component" value="Unassembled WGS sequence"/>
</dbReference>
<evidence type="ECO:0000313" key="1">
    <source>
        <dbReference type="EMBL" id="NYD40067.1"/>
    </source>
</evidence>
<name>A0A7Y9E344_9ACTN</name>
<evidence type="ECO:0000313" key="2">
    <source>
        <dbReference type="Proteomes" id="UP000535511"/>
    </source>
</evidence>
<protein>
    <submittedName>
        <fullName evidence="1">Uncharacterized protein</fullName>
    </submittedName>
</protein>
<dbReference type="RefSeq" id="WP_179662002.1">
    <property type="nucleotide sequence ID" value="NZ_JACCBG010000001.1"/>
</dbReference>
<dbReference type="AlphaFoldDB" id="A0A7Y9E344"/>
<gene>
    <name evidence="1" type="ORF">BJZ21_000150</name>
</gene>
<proteinExistence type="predicted"/>
<comment type="caution">
    <text evidence="1">The sequence shown here is derived from an EMBL/GenBank/DDBJ whole genome shotgun (WGS) entry which is preliminary data.</text>
</comment>
<keyword evidence="2" id="KW-1185">Reference proteome</keyword>
<reference evidence="1 2" key="1">
    <citation type="submission" date="2020-07" db="EMBL/GenBank/DDBJ databases">
        <title>Sequencing the genomes of 1000 actinobacteria strains.</title>
        <authorList>
            <person name="Klenk H.-P."/>
        </authorList>
    </citation>
    <scope>NUCLEOTIDE SEQUENCE [LARGE SCALE GENOMIC DNA]</scope>
    <source>
        <strain evidence="1 2">DSM 21350</strain>
    </source>
</reference>
<organism evidence="1 2">
    <name type="scientific">Nocardioides panaciterrulae</name>
    <dbReference type="NCBI Taxonomy" id="661492"/>
    <lineage>
        <taxon>Bacteria</taxon>
        <taxon>Bacillati</taxon>
        <taxon>Actinomycetota</taxon>
        <taxon>Actinomycetes</taxon>
        <taxon>Propionibacteriales</taxon>
        <taxon>Nocardioidaceae</taxon>
        <taxon>Nocardioides</taxon>
    </lineage>
</organism>
<accession>A0A7Y9E344</accession>
<dbReference type="EMBL" id="JACCBG010000001">
    <property type="protein sequence ID" value="NYD40067.1"/>
    <property type="molecule type" value="Genomic_DNA"/>
</dbReference>